<dbReference type="AlphaFoldDB" id="A0A2N9I2Y0"/>
<sequence length="229" mass="25582">MSTREGGGSRKGGCHLTQEELGMARQVEVDHPRIEDDDDEAMGYNVAENLQSFYDAGGDDTGVESVWNSNRHQAHLSSSRHQDCWGLLAKDLLQLLTSSKSRGTTNRLQDKLARIQTDHIDTQARMDATLKRLRAKTNLAFLRAATPLPLSSSSRVIEEVSWEKYWRHTLLILNFIVPPFPGSPSHTRAPNITSSLIGLPSRDEALDDRVDFAYHHSPQPRTNADVIAD</sequence>
<dbReference type="EMBL" id="OIVN01004613">
    <property type="protein sequence ID" value="SPD18369.1"/>
    <property type="molecule type" value="Genomic_DNA"/>
</dbReference>
<accession>A0A2N9I2Y0</accession>
<feature type="region of interest" description="Disordered" evidence="1">
    <location>
        <begin position="1"/>
        <end position="25"/>
    </location>
</feature>
<name>A0A2N9I2Y0_FAGSY</name>
<organism evidence="2">
    <name type="scientific">Fagus sylvatica</name>
    <name type="common">Beechnut</name>
    <dbReference type="NCBI Taxonomy" id="28930"/>
    <lineage>
        <taxon>Eukaryota</taxon>
        <taxon>Viridiplantae</taxon>
        <taxon>Streptophyta</taxon>
        <taxon>Embryophyta</taxon>
        <taxon>Tracheophyta</taxon>
        <taxon>Spermatophyta</taxon>
        <taxon>Magnoliopsida</taxon>
        <taxon>eudicotyledons</taxon>
        <taxon>Gunneridae</taxon>
        <taxon>Pentapetalae</taxon>
        <taxon>rosids</taxon>
        <taxon>fabids</taxon>
        <taxon>Fagales</taxon>
        <taxon>Fagaceae</taxon>
        <taxon>Fagus</taxon>
    </lineage>
</organism>
<evidence type="ECO:0000256" key="1">
    <source>
        <dbReference type="SAM" id="MobiDB-lite"/>
    </source>
</evidence>
<proteinExistence type="predicted"/>
<protein>
    <submittedName>
        <fullName evidence="2">Uncharacterized protein</fullName>
    </submittedName>
</protein>
<evidence type="ECO:0000313" key="2">
    <source>
        <dbReference type="EMBL" id="SPD18369.1"/>
    </source>
</evidence>
<reference evidence="2" key="1">
    <citation type="submission" date="2018-02" db="EMBL/GenBank/DDBJ databases">
        <authorList>
            <person name="Cohen D.B."/>
            <person name="Kent A.D."/>
        </authorList>
    </citation>
    <scope>NUCLEOTIDE SEQUENCE</scope>
</reference>
<feature type="compositionally biased region" description="Gly residues" evidence="1">
    <location>
        <begin position="1"/>
        <end position="11"/>
    </location>
</feature>
<gene>
    <name evidence="2" type="ORF">FSB_LOCUS46251</name>
</gene>